<dbReference type="Proteomes" id="UP000727407">
    <property type="component" value="Unassembled WGS sequence"/>
</dbReference>
<accession>A0A8J4X6N2</accession>
<evidence type="ECO:0000313" key="3">
    <source>
        <dbReference type="Proteomes" id="UP000727407"/>
    </source>
</evidence>
<dbReference type="AlphaFoldDB" id="A0A8J4X6N2"/>
<feature type="region of interest" description="Disordered" evidence="1">
    <location>
        <begin position="97"/>
        <end position="118"/>
    </location>
</feature>
<protein>
    <submittedName>
        <fullName evidence="2">Uncharacterized protein</fullName>
    </submittedName>
</protein>
<comment type="caution">
    <text evidence="2">The sequence shown here is derived from an EMBL/GenBank/DDBJ whole genome shotgun (WGS) entry which is preliminary data.</text>
</comment>
<proteinExistence type="predicted"/>
<organism evidence="2 3">
    <name type="scientific">Clarias magur</name>
    <name type="common">Asian catfish</name>
    <name type="synonym">Macropteronotus magur</name>
    <dbReference type="NCBI Taxonomy" id="1594786"/>
    <lineage>
        <taxon>Eukaryota</taxon>
        <taxon>Metazoa</taxon>
        <taxon>Chordata</taxon>
        <taxon>Craniata</taxon>
        <taxon>Vertebrata</taxon>
        <taxon>Euteleostomi</taxon>
        <taxon>Actinopterygii</taxon>
        <taxon>Neopterygii</taxon>
        <taxon>Teleostei</taxon>
        <taxon>Ostariophysi</taxon>
        <taxon>Siluriformes</taxon>
        <taxon>Clariidae</taxon>
        <taxon>Clarias</taxon>
    </lineage>
</organism>
<gene>
    <name evidence="2" type="ORF">DAT39_014899</name>
</gene>
<sequence>MMEAELAAPHALRPARSPPVGAAPPRDVGAPRRCSLWKAIGAARLLGEARKHCGSTKRSDGRKRYRVAALRGGFVFLGVRGSQRICPQAPRVRPVGWDTDTVHVRPTPGGAANRRTLR</sequence>
<name>A0A8J4X6N2_CLAMG</name>
<reference evidence="2" key="1">
    <citation type="submission" date="2020-07" db="EMBL/GenBank/DDBJ databases">
        <title>Clarias magur genome sequencing, assembly and annotation.</title>
        <authorList>
            <person name="Kushwaha B."/>
            <person name="Kumar R."/>
            <person name="Das P."/>
            <person name="Joshi C.G."/>
            <person name="Kumar D."/>
            <person name="Nagpure N.S."/>
            <person name="Pandey M."/>
            <person name="Agarwal S."/>
            <person name="Srivastava S."/>
            <person name="Singh M."/>
            <person name="Sahoo L."/>
            <person name="Jayasankar P."/>
            <person name="Meher P.K."/>
            <person name="Koringa P.G."/>
            <person name="Iquebal M.A."/>
            <person name="Das S.P."/>
            <person name="Bit A."/>
            <person name="Patnaik S."/>
            <person name="Patel N."/>
            <person name="Shah T.M."/>
            <person name="Hinsu A."/>
            <person name="Jena J.K."/>
        </authorList>
    </citation>
    <scope>NUCLEOTIDE SEQUENCE</scope>
    <source>
        <strain evidence="2">CIFAMagur01</strain>
        <tissue evidence="2">Testis</tissue>
    </source>
</reference>
<dbReference type="EMBL" id="QNUK01000324">
    <property type="protein sequence ID" value="KAF5895413.1"/>
    <property type="molecule type" value="Genomic_DNA"/>
</dbReference>
<evidence type="ECO:0000313" key="2">
    <source>
        <dbReference type="EMBL" id="KAF5895413.1"/>
    </source>
</evidence>
<feature type="region of interest" description="Disordered" evidence="1">
    <location>
        <begin position="1"/>
        <end position="28"/>
    </location>
</feature>
<keyword evidence="3" id="KW-1185">Reference proteome</keyword>
<evidence type="ECO:0000256" key="1">
    <source>
        <dbReference type="SAM" id="MobiDB-lite"/>
    </source>
</evidence>